<dbReference type="STRING" id="518766.Rmar_2335"/>
<dbReference type="eggNOG" id="COG2360">
    <property type="taxonomic scope" value="Bacteria"/>
</dbReference>
<comment type="similarity">
    <text evidence="4">Belongs to the L/F-transferase family.</text>
</comment>
<dbReference type="FunFam" id="3.40.630.70:FF:000001">
    <property type="entry name" value="Leucyl/phenylalanyl-tRNA--protein transferase"/>
    <property type="match status" value="1"/>
</dbReference>
<accession>D0MEI6</accession>
<proteinExistence type="inferred from homology"/>
<comment type="catalytic activity">
    <reaction evidence="4">
        <text>N-terminal L-arginyl-[protein] + L-leucyl-tRNA(Leu) = N-terminal L-leucyl-L-arginyl-[protein] + tRNA(Leu) + H(+)</text>
        <dbReference type="Rhea" id="RHEA:50416"/>
        <dbReference type="Rhea" id="RHEA-COMP:9613"/>
        <dbReference type="Rhea" id="RHEA-COMP:9622"/>
        <dbReference type="Rhea" id="RHEA-COMP:12672"/>
        <dbReference type="Rhea" id="RHEA-COMP:12673"/>
        <dbReference type="ChEBI" id="CHEBI:15378"/>
        <dbReference type="ChEBI" id="CHEBI:64719"/>
        <dbReference type="ChEBI" id="CHEBI:78442"/>
        <dbReference type="ChEBI" id="CHEBI:78494"/>
        <dbReference type="ChEBI" id="CHEBI:133044"/>
        <dbReference type="EC" id="2.3.2.6"/>
    </reaction>
</comment>
<dbReference type="InterPro" id="IPR004616">
    <property type="entry name" value="Leu/Phe-tRNA_Trfase"/>
</dbReference>
<comment type="catalytic activity">
    <reaction evidence="4">
        <text>L-phenylalanyl-tRNA(Phe) + an N-terminal L-alpha-aminoacyl-[protein] = an N-terminal L-phenylalanyl-L-alpha-aminoacyl-[protein] + tRNA(Phe)</text>
        <dbReference type="Rhea" id="RHEA:43632"/>
        <dbReference type="Rhea" id="RHEA-COMP:9668"/>
        <dbReference type="Rhea" id="RHEA-COMP:9699"/>
        <dbReference type="Rhea" id="RHEA-COMP:10636"/>
        <dbReference type="Rhea" id="RHEA-COMP:10637"/>
        <dbReference type="ChEBI" id="CHEBI:78442"/>
        <dbReference type="ChEBI" id="CHEBI:78531"/>
        <dbReference type="ChEBI" id="CHEBI:78597"/>
        <dbReference type="ChEBI" id="CHEBI:83561"/>
        <dbReference type="EC" id="2.3.2.6"/>
    </reaction>
</comment>
<dbReference type="KEGG" id="rmr:Rmar_2335"/>
<gene>
    <name evidence="4" type="primary">aat</name>
    <name evidence="5" type="ordered locus">Rmar_2335</name>
</gene>
<comment type="function">
    <text evidence="4">Functions in the N-end rule pathway of protein degradation where it conjugates Leu, Phe and, less efficiently, Met from aminoacyl-tRNAs to the N-termini of proteins containing an N-terminal arginine or lysine.</text>
</comment>
<dbReference type="OrthoDB" id="9790282at2"/>
<dbReference type="EMBL" id="CP001807">
    <property type="protein sequence ID" value="ACY49214.1"/>
    <property type="molecule type" value="Genomic_DNA"/>
</dbReference>
<dbReference type="Pfam" id="PF03588">
    <property type="entry name" value="Leu_Phe_trans"/>
    <property type="match status" value="1"/>
</dbReference>
<keyword evidence="1 4" id="KW-0963">Cytoplasm</keyword>
<dbReference type="Gene3D" id="3.40.630.70">
    <property type="entry name" value="Leucyl/phenylalanyl-tRNA-protein transferase, C-terminal domain"/>
    <property type="match status" value="1"/>
</dbReference>
<dbReference type="GO" id="GO:0005737">
    <property type="term" value="C:cytoplasm"/>
    <property type="evidence" value="ECO:0007669"/>
    <property type="project" value="UniProtKB-SubCell"/>
</dbReference>
<comment type="catalytic activity">
    <reaction evidence="4">
        <text>N-terminal L-lysyl-[protein] + L-leucyl-tRNA(Leu) = N-terminal L-leucyl-L-lysyl-[protein] + tRNA(Leu) + H(+)</text>
        <dbReference type="Rhea" id="RHEA:12340"/>
        <dbReference type="Rhea" id="RHEA-COMP:9613"/>
        <dbReference type="Rhea" id="RHEA-COMP:9622"/>
        <dbReference type="Rhea" id="RHEA-COMP:12670"/>
        <dbReference type="Rhea" id="RHEA-COMP:12671"/>
        <dbReference type="ChEBI" id="CHEBI:15378"/>
        <dbReference type="ChEBI" id="CHEBI:65249"/>
        <dbReference type="ChEBI" id="CHEBI:78442"/>
        <dbReference type="ChEBI" id="CHEBI:78494"/>
        <dbReference type="ChEBI" id="CHEBI:133043"/>
        <dbReference type="EC" id="2.3.2.6"/>
    </reaction>
</comment>
<sequence length="209" mass="23757">MKKPAGRSPGEERLLLQVLAAYRQGYFPMADPEDGRIYWYAPDPRAILPLDRFHVPRNLARLVRRGVFQVTFDRAFDDVVAVCADRPQTWIAPALADMYRALHRLGHAHSVECWQEGRLVGGLFGVCIGGAFFGESMFHRVSEASKVALVHLVAHLRRQGFRLLDIQFLTPHFHQFGAEEISRADFEQRLAEAVALPVRWASDVRNLEP</sequence>
<dbReference type="NCBIfam" id="TIGR00667">
    <property type="entry name" value="aat"/>
    <property type="match status" value="1"/>
</dbReference>
<reference evidence="5 6" key="1">
    <citation type="journal article" date="2009" name="Stand. Genomic Sci.">
        <title>Complete genome sequence of Rhodothermus marinus type strain (R-10).</title>
        <authorList>
            <person name="Nolan M."/>
            <person name="Tindall B.J."/>
            <person name="Pomrenke H."/>
            <person name="Lapidus A."/>
            <person name="Copeland A."/>
            <person name="Glavina Del Rio T."/>
            <person name="Lucas S."/>
            <person name="Chen F."/>
            <person name="Tice H."/>
            <person name="Cheng J.F."/>
            <person name="Saunders E."/>
            <person name="Han C."/>
            <person name="Bruce D."/>
            <person name="Goodwin L."/>
            <person name="Chain P."/>
            <person name="Pitluck S."/>
            <person name="Ovchinikova G."/>
            <person name="Pati A."/>
            <person name="Ivanova N."/>
            <person name="Mavromatis K."/>
            <person name="Chen A."/>
            <person name="Palaniappan K."/>
            <person name="Land M."/>
            <person name="Hauser L."/>
            <person name="Chang Y.J."/>
            <person name="Jeffries C.D."/>
            <person name="Brettin T."/>
            <person name="Goker M."/>
            <person name="Bristow J."/>
            <person name="Eisen J.A."/>
            <person name="Markowitz V."/>
            <person name="Hugenholtz P."/>
            <person name="Kyrpides N.C."/>
            <person name="Klenk H.P."/>
            <person name="Detter J.C."/>
        </authorList>
    </citation>
    <scope>NUCLEOTIDE SEQUENCE [LARGE SCALE GENOMIC DNA]</scope>
    <source>
        <strain evidence="6">ATCC 43812 / DSM 4252 / R-10</strain>
    </source>
</reference>
<keyword evidence="6" id="KW-1185">Reference proteome</keyword>
<dbReference type="HOGENOM" id="CLU_075045_1_1_10"/>
<keyword evidence="3 4" id="KW-0012">Acyltransferase</keyword>
<dbReference type="PANTHER" id="PTHR30098">
    <property type="entry name" value="LEUCYL/PHENYLALANYL-TRNA--PROTEIN TRANSFERASE"/>
    <property type="match status" value="1"/>
</dbReference>
<dbReference type="Proteomes" id="UP000002221">
    <property type="component" value="Chromosome"/>
</dbReference>
<dbReference type="AlphaFoldDB" id="D0MEI6"/>
<dbReference type="HAMAP" id="MF_00688">
    <property type="entry name" value="Leu_Phe_trans"/>
    <property type="match status" value="1"/>
</dbReference>
<evidence type="ECO:0000256" key="2">
    <source>
        <dbReference type="ARBA" id="ARBA00022679"/>
    </source>
</evidence>
<organism evidence="5 6">
    <name type="scientific">Rhodothermus marinus (strain ATCC 43812 / DSM 4252 / R-10)</name>
    <name type="common">Rhodothermus obamensis</name>
    <dbReference type="NCBI Taxonomy" id="518766"/>
    <lineage>
        <taxon>Bacteria</taxon>
        <taxon>Pseudomonadati</taxon>
        <taxon>Rhodothermota</taxon>
        <taxon>Rhodothermia</taxon>
        <taxon>Rhodothermales</taxon>
        <taxon>Rhodothermaceae</taxon>
        <taxon>Rhodothermus</taxon>
    </lineage>
</organism>
<evidence type="ECO:0000313" key="6">
    <source>
        <dbReference type="Proteomes" id="UP000002221"/>
    </source>
</evidence>
<dbReference type="RefSeq" id="WP_012844824.1">
    <property type="nucleotide sequence ID" value="NC_013501.1"/>
</dbReference>
<dbReference type="GO" id="GO:0030163">
    <property type="term" value="P:protein catabolic process"/>
    <property type="evidence" value="ECO:0007669"/>
    <property type="project" value="UniProtKB-UniRule"/>
</dbReference>
<name>D0MEI6_RHOM4</name>
<evidence type="ECO:0000256" key="1">
    <source>
        <dbReference type="ARBA" id="ARBA00022490"/>
    </source>
</evidence>
<keyword evidence="2 4" id="KW-0808">Transferase</keyword>
<protein>
    <recommendedName>
        <fullName evidence="4">Leucyl/phenylalanyl-tRNA--protein transferase</fullName>
        <ecNumber evidence="4">2.3.2.6</ecNumber>
    </recommendedName>
    <alternativeName>
        <fullName evidence="4">L/F-transferase</fullName>
    </alternativeName>
    <alternativeName>
        <fullName evidence="4">Leucyltransferase</fullName>
    </alternativeName>
    <alternativeName>
        <fullName evidence="4">Phenyalanyltransferase</fullName>
    </alternativeName>
</protein>
<dbReference type="GO" id="GO:0008914">
    <property type="term" value="F:leucyl-tRNA--protein transferase activity"/>
    <property type="evidence" value="ECO:0007669"/>
    <property type="project" value="UniProtKB-UniRule"/>
</dbReference>
<dbReference type="InterPro" id="IPR016181">
    <property type="entry name" value="Acyl_CoA_acyltransferase"/>
</dbReference>
<evidence type="ECO:0000256" key="4">
    <source>
        <dbReference type="HAMAP-Rule" id="MF_00688"/>
    </source>
</evidence>
<comment type="subcellular location">
    <subcellularLocation>
        <location evidence="4">Cytoplasm</location>
    </subcellularLocation>
</comment>
<dbReference type="InterPro" id="IPR042203">
    <property type="entry name" value="Leu/Phe-tRNA_Trfase_C"/>
</dbReference>
<evidence type="ECO:0000313" key="5">
    <source>
        <dbReference type="EMBL" id="ACY49214.1"/>
    </source>
</evidence>
<dbReference type="PANTHER" id="PTHR30098:SF2">
    <property type="entry name" value="LEUCYL_PHENYLALANYL-TRNA--PROTEIN TRANSFERASE"/>
    <property type="match status" value="1"/>
</dbReference>
<dbReference type="SUPFAM" id="SSF55729">
    <property type="entry name" value="Acyl-CoA N-acyltransferases (Nat)"/>
    <property type="match status" value="1"/>
</dbReference>
<evidence type="ECO:0000256" key="3">
    <source>
        <dbReference type="ARBA" id="ARBA00023315"/>
    </source>
</evidence>
<dbReference type="EC" id="2.3.2.6" evidence="4"/>